<dbReference type="EMBL" id="BK015984">
    <property type="protein sequence ID" value="DAF88351.1"/>
    <property type="molecule type" value="Genomic_DNA"/>
</dbReference>
<reference evidence="1" key="1">
    <citation type="journal article" date="2021" name="Proc. Natl. Acad. Sci. U.S.A.">
        <title>A Catalog of Tens of Thousands of Viruses from Human Metagenomes Reveals Hidden Associations with Chronic Diseases.</title>
        <authorList>
            <person name="Tisza M.J."/>
            <person name="Buck C.B."/>
        </authorList>
    </citation>
    <scope>NUCLEOTIDE SEQUENCE</scope>
    <source>
        <strain evidence="1">Ctu3o5</strain>
    </source>
</reference>
<accession>A0A8S5U1M8</accession>
<evidence type="ECO:0000313" key="1">
    <source>
        <dbReference type="EMBL" id="DAF88351.1"/>
    </source>
</evidence>
<name>A0A8S5U1M8_9CAUD</name>
<sequence length="56" mass="6309">MFSIHPIEVMWAQAPEDIKVNLALSLIVEILKISDGGRAEVTLDDGRYEIKLNKLD</sequence>
<proteinExistence type="predicted"/>
<protein>
    <submittedName>
        <fullName evidence="1">Uncharacterized protein</fullName>
    </submittedName>
</protein>
<organism evidence="1">
    <name type="scientific">Myoviridae sp. ctu3o5</name>
    <dbReference type="NCBI Taxonomy" id="2825198"/>
    <lineage>
        <taxon>Viruses</taxon>
        <taxon>Duplodnaviria</taxon>
        <taxon>Heunggongvirae</taxon>
        <taxon>Uroviricota</taxon>
        <taxon>Caudoviricetes</taxon>
    </lineage>
</organism>